<protein>
    <submittedName>
        <fullName evidence="1">Uncharacterized protein</fullName>
    </submittedName>
</protein>
<comment type="caution">
    <text evidence="1">The sequence shown here is derived from an EMBL/GenBank/DDBJ whole genome shotgun (WGS) entry which is preliminary data.</text>
</comment>
<organism evidence="1 2">
    <name type="scientific">Elysia marginata</name>
    <dbReference type="NCBI Taxonomy" id="1093978"/>
    <lineage>
        <taxon>Eukaryota</taxon>
        <taxon>Metazoa</taxon>
        <taxon>Spiralia</taxon>
        <taxon>Lophotrochozoa</taxon>
        <taxon>Mollusca</taxon>
        <taxon>Gastropoda</taxon>
        <taxon>Heterobranchia</taxon>
        <taxon>Euthyneura</taxon>
        <taxon>Panpulmonata</taxon>
        <taxon>Sacoglossa</taxon>
        <taxon>Placobranchoidea</taxon>
        <taxon>Plakobranchidae</taxon>
        <taxon>Elysia</taxon>
    </lineage>
</organism>
<name>A0AAV4IA01_9GAST</name>
<dbReference type="EMBL" id="BMAT01002363">
    <property type="protein sequence ID" value="GFS05496.1"/>
    <property type="molecule type" value="Genomic_DNA"/>
</dbReference>
<accession>A0AAV4IA01</accession>
<dbReference type="Proteomes" id="UP000762676">
    <property type="component" value="Unassembled WGS sequence"/>
</dbReference>
<dbReference type="AlphaFoldDB" id="A0AAV4IA01"/>
<reference evidence="1 2" key="1">
    <citation type="journal article" date="2021" name="Elife">
        <title>Chloroplast acquisition without the gene transfer in kleptoplastic sea slugs, Plakobranchus ocellatus.</title>
        <authorList>
            <person name="Maeda T."/>
            <person name="Takahashi S."/>
            <person name="Yoshida T."/>
            <person name="Shimamura S."/>
            <person name="Takaki Y."/>
            <person name="Nagai Y."/>
            <person name="Toyoda A."/>
            <person name="Suzuki Y."/>
            <person name="Arimoto A."/>
            <person name="Ishii H."/>
            <person name="Satoh N."/>
            <person name="Nishiyama T."/>
            <person name="Hasebe M."/>
            <person name="Maruyama T."/>
            <person name="Minagawa J."/>
            <person name="Obokata J."/>
            <person name="Shigenobu S."/>
        </authorList>
    </citation>
    <scope>NUCLEOTIDE SEQUENCE [LARGE SCALE GENOMIC DNA]</scope>
</reference>
<evidence type="ECO:0000313" key="1">
    <source>
        <dbReference type="EMBL" id="GFS05496.1"/>
    </source>
</evidence>
<sequence length="101" mass="11528">MSKTYKIAMTDLCSCGETAENTERIQQDCQNSRTLRQAIWSSTTDLQIKLLATLEELEKTNSSTHQAYISKLSLLTYDSFGRNARQISFLKILITDNILDF</sequence>
<gene>
    <name evidence="1" type="ORF">ElyMa_001201800</name>
</gene>
<proteinExistence type="predicted"/>
<keyword evidence="2" id="KW-1185">Reference proteome</keyword>
<evidence type="ECO:0000313" key="2">
    <source>
        <dbReference type="Proteomes" id="UP000762676"/>
    </source>
</evidence>